<dbReference type="AlphaFoldDB" id="A0A4R1HTG5"/>
<gene>
    <name evidence="2" type="ORF">EV378_1801</name>
</gene>
<dbReference type="EMBL" id="SMFZ01000001">
    <property type="protein sequence ID" value="TCK25974.1"/>
    <property type="molecule type" value="Genomic_DNA"/>
</dbReference>
<reference evidence="2 3" key="1">
    <citation type="submission" date="2019-03" db="EMBL/GenBank/DDBJ databases">
        <title>Sequencing the genomes of 1000 actinobacteria strains.</title>
        <authorList>
            <person name="Klenk H.-P."/>
        </authorList>
    </citation>
    <scope>NUCLEOTIDE SEQUENCE [LARGE SCALE GENOMIC DNA]</scope>
    <source>
        <strain evidence="2 3">DSM 44969</strain>
    </source>
</reference>
<organism evidence="2 3">
    <name type="scientific">Pseudonocardia endophytica</name>
    <dbReference type="NCBI Taxonomy" id="401976"/>
    <lineage>
        <taxon>Bacteria</taxon>
        <taxon>Bacillati</taxon>
        <taxon>Actinomycetota</taxon>
        <taxon>Actinomycetes</taxon>
        <taxon>Pseudonocardiales</taxon>
        <taxon>Pseudonocardiaceae</taxon>
        <taxon>Pseudonocardia</taxon>
    </lineage>
</organism>
<evidence type="ECO:0000313" key="3">
    <source>
        <dbReference type="Proteomes" id="UP000295560"/>
    </source>
</evidence>
<sequence length="88" mass="8866">MMLTLVAGHAPMLAHWADTHPALADALAQGGVGDALKRAGKAILWFLFGIFVVGAIVGLLVGFFIGRAVGRNNPAPADSGVDSGVDGG</sequence>
<feature type="transmembrane region" description="Helical" evidence="1">
    <location>
        <begin position="42"/>
        <end position="65"/>
    </location>
</feature>
<keyword evidence="3" id="KW-1185">Reference proteome</keyword>
<name>A0A4R1HTG5_PSEEN</name>
<proteinExistence type="predicted"/>
<keyword evidence="1" id="KW-0812">Transmembrane</keyword>
<accession>A0A4R1HTG5</accession>
<dbReference type="RefSeq" id="WP_132422568.1">
    <property type="nucleotide sequence ID" value="NZ_SMFZ01000001.1"/>
</dbReference>
<keyword evidence="1" id="KW-1133">Transmembrane helix</keyword>
<comment type="caution">
    <text evidence="2">The sequence shown here is derived from an EMBL/GenBank/DDBJ whole genome shotgun (WGS) entry which is preliminary data.</text>
</comment>
<evidence type="ECO:0000256" key="1">
    <source>
        <dbReference type="SAM" id="Phobius"/>
    </source>
</evidence>
<dbReference type="Proteomes" id="UP000295560">
    <property type="component" value="Unassembled WGS sequence"/>
</dbReference>
<keyword evidence="1" id="KW-0472">Membrane</keyword>
<evidence type="ECO:0000313" key="2">
    <source>
        <dbReference type="EMBL" id="TCK25974.1"/>
    </source>
</evidence>
<protein>
    <submittedName>
        <fullName evidence="2">Uncharacterized protein</fullName>
    </submittedName>
</protein>